<keyword evidence="2" id="KW-1185">Reference proteome</keyword>
<evidence type="ECO:0000313" key="1">
    <source>
        <dbReference type="EMBL" id="NQX45692.1"/>
    </source>
</evidence>
<accession>A0ABX2DN96</accession>
<reference evidence="1 2" key="1">
    <citation type="submission" date="2020-05" db="EMBL/GenBank/DDBJ databases">
        <title>Paenibacillus glebae, sp. nov., Paenibacillus humi sp. nov., Paenibacillus pedi sp. nov., Paenibacillus terrestris sp. nov. and Paenibacillus terricola sp. nov., isolated from a forest top soil sample.</title>
        <authorList>
            <person name="Qi S."/>
            <person name="Carlier A."/>
            <person name="Cnockaert M."/>
            <person name="Vandamme P."/>
        </authorList>
    </citation>
    <scope>NUCLEOTIDE SEQUENCE [LARGE SCALE GENOMIC DNA]</scope>
    <source>
        <strain evidence="1 2">LMG 29502</strain>
    </source>
</reference>
<comment type="caution">
    <text evidence="1">The sequence shown here is derived from an EMBL/GenBank/DDBJ whole genome shotgun (WGS) entry which is preliminary data.</text>
</comment>
<protein>
    <submittedName>
        <fullName evidence="1">Uncharacterized protein</fullName>
    </submittedName>
</protein>
<sequence>MAGRAAGITNRGLLQPRDKFPNFFENTLVYRFSYYKPLLEGEQPPETAGLAV</sequence>
<name>A0ABX2DN96_9BACL</name>
<dbReference type="Proteomes" id="UP000711047">
    <property type="component" value="Unassembled WGS sequence"/>
</dbReference>
<organism evidence="1 2">
    <name type="scientific">Paenibacillus tritici</name>
    <dbReference type="NCBI Taxonomy" id="1873425"/>
    <lineage>
        <taxon>Bacteria</taxon>
        <taxon>Bacillati</taxon>
        <taxon>Bacillota</taxon>
        <taxon>Bacilli</taxon>
        <taxon>Bacillales</taxon>
        <taxon>Paenibacillaceae</taxon>
        <taxon>Paenibacillus</taxon>
    </lineage>
</organism>
<proteinExistence type="predicted"/>
<evidence type="ECO:0000313" key="2">
    <source>
        <dbReference type="Proteomes" id="UP000711047"/>
    </source>
</evidence>
<gene>
    <name evidence="1" type="ORF">HQN87_10150</name>
</gene>
<dbReference type="EMBL" id="JABMKX010000005">
    <property type="protein sequence ID" value="NQX45692.1"/>
    <property type="molecule type" value="Genomic_DNA"/>
</dbReference>